<keyword evidence="3" id="KW-1185">Reference proteome</keyword>
<sequence length="253" mass="28371">MAQSRPDIVVRNKDVRKYFSNVEWRELSDYEKEQIRNVMRNYLVMTSIGFKAPLPFFVTDFEARRDQTSVEQKHSSSASLKVKDCNPKNEEATTRGKGHSSEEATTRGRGRPPKNAEAPTSGKGRPRPIKNEEAMTQGKGHSSKKEEATTSRRGRPPKNKEATTRGRGHPPKNKGVMNIKQDPKRASKIASKSLSKSDSKTPKPPSVPSSNPMPSKEIGPTRQQPPRLSKTAGVIFMKKSILASIRKYTFKRK</sequence>
<name>A0A6P9A182_THRPL</name>
<evidence type="ECO:0000259" key="2">
    <source>
        <dbReference type="PROSITE" id="PS50806"/>
    </source>
</evidence>
<dbReference type="AlphaFoldDB" id="A0A6P9A182"/>
<dbReference type="InterPro" id="IPR017956">
    <property type="entry name" value="AT_hook_DNA-bd_motif"/>
</dbReference>
<organism evidence="5">
    <name type="scientific">Thrips palmi</name>
    <name type="common">Melon thrips</name>
    <dbReference type="NCBI Taxonomy" id="161013"/>
    <lineage>
        <taxon>Eukaryota</taxon>
        <taxon>Metazoa</taxon>
        <taxon>Ecdysozoa</taxon>
        <taxon>Arthropoda</taxon>
        <taxon>Hexapoda</taxon>
        <taxon>Insecta</taxon>
        <taxon>Pterygota</taxon>
        <taxon>Neoptera</taxon>
        <taxon>Paraneoptera</taxon>
        <taxon>Thysanoptera</taxon>
        <taxon>Terebrantia</taxon>
        <taxon>Thripoidea</taxon>
        <taxon>Thripidae</taxon>
        <taxon>Thrips</taxon>
    </lineage>
</organism>
<dbReference type="PANTHER" id="PTHR14112:SF1">
    <property type="entry name" value="KRAB-RELATED DOMAIN-CONTAINING PROTEIN"/>
    <property type="match status" value="1"/>
</dbReference>
<dbReference type="RefSeq" id="XP_034251517.1">
    <property type="nucleotide sequence ID" value="XM_034395626.1"/>
</dbReference>
<accession>A0A6P9A182</accession>
<dbReference type="InterPro" id="IPR036051">
    <property type="entry name" value="KRAB_dom_sf"/>
</dbReference>
<feature type="domain" description="KRAB-related" evidence="2">
    <location>
        <begin position="7"/>
        <end position="70"/>
    </location>
</feature>
<dbReference type="SMART" id="SM00384">
    <property type="entry name" value="AT_hook"/>
    <property type="match status" value="4"/>
</dbReference>
<evidence type="ECO:0000313" key="4">
    <source>
        <dbReference type="RefSeq" id="XP_034251516.1"/>
    </source>
</evidence>
<proteinExistence type="predicted"/>
<dbReference type="Proteomes" id="UP000515158">
    <property type="component" value="Unplaced"/>
</dbReference>
<dbReference type="InterPro" id="IPR003655">
    <property type="entry name" value="aKRAB"/>
</dbReference>
<dbReference type="PRINTS" id="PR00929">
    <property type="entry name" value="ATHOOK"/>
</dbReference>
<protein>
    <submittedName>
        <fullName evidence="4 5">Histone-lysine N-methyltransferase PRDM9-like</fullName>
    </submittedName>
</protein>
<dbReference type="PANTHER" id="PTHR14112">
    <property type="entry name" value="SYNOVIAL SARCOMA, X MEMBER"/>
    <property type="match status" value="1"/>
</dbReference>
<evidence type="ECO:0000313" key="5">
    <source>
        <dbReference type="RefSeq" id="XP_034251517.1"/>
    </source>
</evidence>
<dbReference type="RefSeq" id="XP_034251516.1">
    <property type="nucleotide sequence ID" value="XM_034395625.1"/>
</dbReference>
<dbReference type="SUPFAM" id="SSF109640">
    <property type="entry name" value="KRAB domain (Kruppel-associated box)"/>
    <property type="match status" value="1"/>
</dbReference>
<evidence type="ECO:0000313" key="3">
    <source>
        <dbReference type="Proteomes" id="UP000515158"/>
    </source>
</evidence>
<reference evidence="4 5" key="1">
    <citation type="submission" date="2025-04" db="UniProtKB">
        <authorList>
            <consortium name="RefSeq"/>
        </authorList>
    </citation>
    <scope>IDENTIFICATION</scope>
    <source>
        <tissue evidence="4 5">Total insect</tissue>
    </source>
</reference>
<evidence type="ECO:0000256" key="1">
    <source>
        <dbReference type="SAM" id="MobiDB-lite"/>
    </source>
</evidence>
<dbReference type="GeneID" id="117651540"/>
<dbReference type="GO" id="GO:0003677">
    <property type="term" value="F:DNA binding"/>
    <property type="evidence" value="ECO:0007669"/>
    <property type="project" value="InterPro"/>
</dbReference>
<dbReference type="GO" id="GO:0006355">
    <property type="term" value="P:regulation of DNA-templated transcription"/>
    <property type="evidence" value="ECO:0007669"/>
    <property type="project" value="InterPro"/>
</dbReference>
<feature type="compositionally biased region" description="Basic and acidic residues" evidence="1">
    <location>
        <begin position="81"/>
        <end position="106"/>
    </location>
</feature>
<dbReference type="PROSITE" id="PS50806">
    <property type="entry name" value="KRAB_RELATED"/>
    <property type="match status" value="1"/>
</dbReference>
<feature type="region of interest" description="Disordered" evidence="1">
    <location>
        <begin position="69"/>
        <end position="232"/>
    </location>
</feature>
<dbReference type="KEGG" id="tpal:117651540"/>
<gene>
    <name evidence="4 5" type="primary">LOC117651540</name>
</gene>